<dbReference type="EMBL" id="JAOTJD010000005">
    <property type="protein sequence ID" value="MFD3263212.1"/>
    <property type="molecule type" value="Genomic_DNA"/>
</dbReference>
<proteinExistence type="predicted"/>
<reference evidence="1 2" key="1">
    <citation type="submission" date="2022-09" db="EMBL/GenBank/DDBJ databases">
        <title>New species of Phenylobacterium.</title>
        <authorList>
            <person name="Mieszkin S."/>
        </authorList>
    </citation>
    <scope>NUCLEOTIDE SEQUENCE [LARGE SCALE GENOMIC DNA]</scope>
    <source>
        <strain evidence="1 2">HK31-G</strain>
    </source>
</reference>
<evidence type="ECO:0000313" key="1">
    <source>
        <dbReference type="EMBL" id="MFD3263212.1"/>
    </source>
</evidence>
<dbReference type="Proteomes" id="UP001598130">
    <property type="component" value="Unassembled WGS sequence"/>
</dbReference>
<organism evidence="1 2">
    <name type="scientific">Phenylobacterium ferrooxidans</name>
    <dbReference type="NCBI Taxonomy" id="2982689"/>
    <lineage>
        <taxon>Bacteria</taxon>
        <taxon>Pseudomonadati</taxon>
        <taxon>Pseudomonadota</taxon>
        <taxon>Alphaproteobacteria</taxon>
        <taxon>Caulobacterales</taxon>
        <taxon>Caulobacteraceae</taxon>
        <taxon>Phenylobacterium</taxon>
    </lineage>
</organism>
<accession>A0ABW6CMT3</accession>
<protein>
    <recommendedName>
        <fullName evidence="3">Tail sheath protein subtilisin-like domain-containing protein</fullName>
    </recommendedName>
</protein>
<evidence type="ECO:0008006" key="3">
    <source>
        <dbReference type="Google" id="ProtNLM"/>
    </source>
</evidence>
<comment type="caution">
    <text evidence="1">The sequence shown here is derived from an EMBL/GenBank/DDBJ whole genome shotgun (WGS) entry which is preliminary data.</text>
</comment>
<keyword evidence="2" id="KW-1185">Reference proteome</keyword>
<name>A0ABW6CMT3_9CAUL</name>
<dbReference type="RefSeq" id="WP_377367971.1">
    <property type="nucleotide sequence ID" value="NZ_JAOTJD010000005.1"/>
</dbReference>
<evidence type="ECO:0000313" key="2">
    <source>
        <dbReference type="Proteomes" id="UP001598130"/>
    </source>
</evidence>
<gene>
    <name evidence="1" type="ORF">OCL97_04430</name>
</gene>
<sequence length="572" mass="59769">MAYFFNGNMIESPAVVSRVDDSAMLNRSINVGNIVALLGKCTGGQPGTVLRFSDPTAAAAALGSGELVSAVKRAFAPSADTASPAEVLVVRVNPATQSTLVLKDSLAATVATLTSTGYGLRENQIKVKIEAATNTGLKITTQRGDAYYTQDDIFRNAFKVRYSGAQVSAVMTVSSTQVILQAPSGTAVATIDLATYPTVQELVDRINAVSGFAASVQDGNGEKLTLQGLDACTTQDVKTADYIAKAHLQAVIDWFNGAGEGYVTAVRAADVGTLPAAIPFTYMADAIEGVTTNTEWTAGFTALQSVDAQWVVPISSDPAIHAMADAHCVFMSGIGRRERRSICGAPLATTDAAAIVLAKAINSDRTSLVHIGGWDYNDAGVLTLYPPYIVAAMVAGAFAGLTPGTPLTNKSLRLRGLERKLRNPTDTDALIRGGVMALEDTGTAYKVVKSISTWLTNTKFNRVEQSVGVALDYTARAVRNALEQVKGIKANPQSLALAASLVETTLRELAKPEPNGLGVLAGDEESPAYKDIRATLAGDVIAVTAQVSPVIPANYIAITLHAVPYSGAVAVG</sequence>